<dbReference type="PANTHER" id="PTHR43669">
    <property type="entry name" value="5-KETO-D-GLUCONATE 5-REDUCTASE"/>
    <property type="match status" value="1"/>
</dbReference>
<keyword evidence="4" id="KW-1185">Reference proteome</keyword>
<reference evidence="3" key="2">
    <citation type="journal article" date="2023" name="IMA Fungus">
        <title>Comparative genomic study of the Penicillium genus elucidates a diverse pangenome and 15 lateral gene transfer events.</title>
        <authorList>
            <person name="Petersen C."/>
            <person name="Sorensen T."/>
            <person name="Nielsen M.R."/>
            <person name="Sondergaard T.E."/>
            <person name="Sorensen J.L."/>
            <person name="Fitzpatrick D.A."/>
            <person name="Frisvad J.C."/>
            <person name="Nielsen K.L."/>
        </authorList>
    </citation>
    <scope>NUCLEOTIDE SEQUENCE</scope>
    <source>
        <strain evidence="3">IBT 30069</strain>
    </source>
</reference>
<evidence type="ECO:0000313" key="4">
    <source>
        <dbReference type="Proteomes" id="UP001149165"/>
    </source>
</evidence>
<evidence type="ECO:0000256" key="2">
    <source>
        <dbReference type="ARBA" id="ARBA00023002"/>
    </source>
</evidence>
<dbReference type="AlphaFoldDB" id="A0A9W9JZQ1"/>
<name>A0A9W9JZQ1_9EURO</name>
<comment type="caution">
    <text evidence="3">The sequence shown here is derived from an EMBL/GenBank/DDBJ whole genome shotgun (WGS) entry which is preliminary data.</text>
</comment>
<dbReference type="Gene3D" id="3.40.50.720">
    <property type="entry name" value="NAD(P)-binding Rossmann-like Domain"/>
    <property type="match status" value="1"/>
</dbReference>
<proteinExistence type="inferred from homology"/>
<dbReference type="EMBL" id="JAPQKH010000007">
    <property type="protein sequence ID" value="KAJ5087658.1"/>
    <property type="molecule type" value="Genomic_DNA"/>
</dbReference>
<accession>A0A9W9JZQ1</accession>
<sequence>METCLIIGATGNIGVSAVTAALNSKRNVLAVIRNQNSADKLIKNIGSSEGITFVEADVTSDAGIKGVVDQVRAGKLPAFQHVFSCVGGEYAETPLQEITTAMLRRNMNNSFESNFFAYRDSIGYLLEQNNPISTWTICTGASGDYPLRPLPGMTQGPLFTLATAAARENELTNVRVNELYLALRVEVDEDAIQHGVIKASDFSNVYKLILANTEIRSSRIRVESVDDIKTLRHEKKN</sequence>
<dbReference type="PANTHER" id="PTHR43669:SF3">
    <property type="entry name" value="ALCOHOL DEHYDROGENASE, PUTATIVE (AFU_ORTHOLOGUE AFUA_3G03445)-RELATED"/>
    <property type="match status" value="1"/>
</dbReference>
<dbReference type="InterPro" id="IPR036291">
    <property type="entry name" value="NAD(P)-bd_dom_sf"/>
</dbReference>
<organism evidence="3 4">
    <name type="scientific">Penicillium angulare</name>
    <dbReference type="NCBI Taxonomy" id="116970"/>
    <lineage>
        <taxon>Eukaryota</taxon>
        <taxon>Fungi</taxon>
        <taxon>Dikarya</taxon>
        <taxon>Ascomycota</taxon>
        <taxon>Pezizomycotina</taxon>
        <taxon>Eurotiomycetes</taxon>
        <taxon>Eurotiomycetidae</taxon>
        <taxon>Eurotiales</taxon>
        <taxon>Aspergillaceae</taxon>
        <taxon>Penicillium</taxon>
    </lineage>
</organism>
<keyword evidence="2" id="KW-0560">Oxidoreductase</keyword>
<dbReference type="Proteomes" id="UP001149165">
    <property type="component" value="Unassembled WGS sequence"/>
</dbReference>
<comment type="similarity">
    <text evidence="1">Belongs to the short-chain dehydrogenases/reductases (SDR) family.</text>
</comment>
<evidence type="ECO:0000313" key="3">
    <source>
        <dbReference type="EMBL" id="KAJ5087658.1"/>
    </source>
</evidence>
<evidence type="ECO:0000256" key="1">
    <source>
        <dbReference type="ARBA" id="ARBA00006484"/>
    </source>
</evidence>
<gene>
    <name evidence="3" type="ORF">N7456_011274</name>
</gene>
<dbReference type="GO" id="GO:0016491">
    <property type="term" value="F:oxidoreductase activity"/>
    <property type="evidence" value="ECO:0007669"/>
    <property type="project" value="UniProtKB-KW"/>
</dbReference>
<protein>
    <submittedName>
        <fullName evidence="3">Short-chain dehydrogenase/reductase SDR</fullName>
    </submittedName>
</protein>
<dbReference type="Pfam" id="PF00106">
    <property type="entry name" value="adh_short"/>
    <property type="match status" value="1"/>
</dbReference>
<reference evidence="3" key="1">
    <citation type="submission" date="2022-11" db="EMBL/GenBank/DDBJ databases">
        <authorList>
            <person name="Petersen C."/>
        </authorList>
    </citation>
    <scope>NUCLEOTIDE SEQUENCE</scope>
    <source>
        <strain evidence="3">IBT 30069</strain>
    </source>
</reference>
<dbReference type="InterPro" id="IPR002347">
    <property type="entry name" value="SDR_fam"/>
</dbReference>
<dbReference type="OrthoDB" id="10254221at2759"/>
<dbReference type="SUPFAM" id="SSF51735">
    <property type="entry name" value="NAD(P)-binding Rossmann-fold domains"/>
    <property type="match status" value="1"/>
</dbReference>